<reference evidence="2" key="1">
    <citation type="submission" date="2019-07" db="EMBL/GenBank/DDBJ databases">
        <title>Annotation for the trematode Paragonimus miyazaki's.</title>
        <authorList>
            <person name="Choi Y.-J."/>
        </authorList>
    </citation>
    <scope>NUCLEOTIDE SEQUENCE</scope>
    <source>
        <strain evidence="2">Japan</strain>
    </source>
</reference>
<accession>A0A8S9YRN9</accession>
<keyword evidence="3" id="KW-1185">Reference proteome</keyword>
<dbReference type="AlphaFoldDB" id="A0A8S9YRN9"/>
<protein>
    <recommendedName>
        <fullName evidence="1">Apple domain-containing protein</fullName>
    </recommendedName>
</protein>
<evidence type="ECO:0000313" key="3">
    <source>
        <dbReference type="Proteomes" id="UP000822476"/>
    </source>
</evidence>
<gene>
    <name evidence="2" type="ORF">EG68_08658</name>
</gene>
<evidence type="ECO:0000313" key="2">
    <source>
        <dbReference type="EMBL" id="KAF7252947.1"/>
    </source>
</evidence>
<dbReference type="EMBL" id="JTDE01004859">
    <property type="protein sequence ID" value="KAF7252947.1"/>
    <property type="molecule type" value="Genomic_DNA"/>
</dbReference>
<dbReference type="Proteomes" id="UP000822476">
    <property type="component" value="Unassembled WGS sequence"/>
</dbReference>
<comment type="caution">
    <text evidence="2">The sequence shown here is derived from an EMBL/GenBank/DDBJ whole genome shotgun (WGS) entry which is preliminary data.</text>
</comment>
<organism evidence="2 3">
    <name type="scientific">Paragonimus skrjabini miyazakii</name>
    <dbReference type="NCBI Taxonomy" id="59628"/>
    <lineage>
        <taxon>Eukaryota</taxon>
        <taxon>Metazoa</taxon>
        <taxon>Spiralia</taxon>
        <taxon>Lophotrochozoa</taxon>
        <taxon>Platyhelminthes</taxon>
        <taxon>Trematoda</taxon>
        <taxon>Digenea</taxon>
        <taxon>Plagiorchiida</taxon>
        <taxon>Troglotremata</taxon>
        <taxon>Troglotrematidae</taxon>
        <taxon>Paragonimus</taxon>
    </lineage>
</organism>
<dbReference type="Pfam" id="PF00024">
    <property type="entry name" value="PAN_1"/>
    <property type="match status" value="1"/>
</dbReference>
<proteinExistence type="predicted"/>
<feature type="domain" description="Apple" evidence="1">
    <location>
        <begin position="111"/>
        <end position="143"/>
    </location>
</feature>
<dbReference type="InterPro" id="IPR003609">
    <property type="entry name" value="Pan_app"/>
</dbReference>
<name>A0A8S9YRN9_9TREM</name>
<dbReference type="SUPFAM" id="SSF57414">
    <property type="entry name" value="Hairpin loop containing domain-like"/>
    <property type="match status" value="1"/>
</dbReference>
<sequence length="201" mass="21949">MEGLALACAGFTVINNANKMHVRSPDIRYIATIRTALRIQCLSPHANMMRCQRVLAICLILVSFDSHPTRVASNNIGPSSGVQVIRACPEDRQNWTPSGNAVIIAVDHPLSSSSLDECKELCKNTKDCIAVKYDEHAGKCAILWKPNDYMNVGMADNVKIGEAVLHVLNCKVLADVSNEKMLDGTHVLSSQHSSTPQDHSE</sequence>
<dbReference type="Gene3D" id="3.50.4.10">
    <property type="entry name" value="Hepatocyte Growth Factor"/>
    <property type="match status" value="1"/>
</dbReference>
<evidence type="ECO:0000259" key="1">
    <source>
        <dbReference type="Pfam" id="PF00024"/>
    </source>
</evidence>